<reference evidence="1 2" key="1">
    <citation type="journal article" date="2013" name="BMC Genomics">
        <title>ContigScape: a Cytoscape plugin facilitating microbial genome gap closing.</title>
        <authorList>
            <person name="Tang B."/>
            <person name="Wang Q."/>
            <person name="Yang M."/>
            <person name="Xie F."/>
            <person name="Zhu Y."/>
            <person name="Zhuo Y."/>
            <person name="Wang S."/>
            <person name="Gao H."/>
            <person name="Ding X."/>
            <person name="Zhang L."/>
            <person name="Zhao G."/>
            <person name="Zheng H."/>
        </authorList>
    </citation>
    <scope>NUCLEOTIDE SEQUENCE [LARGE SCALE GENOMIC DNA]</scope>
    <source>
        <strain evidence="1 2">HCCB10007</strain>
    </source>
</reference>
<dbReference type="KEGG" id="aoi:AORI_1420"/>
<proteinExistence type="predicted"/>
<dbReference type="PANTHER" id="PTHR40053">
    <property type="entry name" value="SPORULATION-CONTROL PROTEIN SPO0M"/>
    <property type="match status" value="1"/>
</dbReference>
<dbReference type="RefSeq" id="WP_016331813.1">
    <property type="nucleotide sequence ID" value="NC_021252.1"/>
</dbReference>
<dbReference type="PANTHER" id="PTHR40053:SF1">
    <property type="entry name" value="SPORULATION-CONTROL PROTEIN SPO0M"/>
    <property type="match status" value="1"/>
</dbReference>
<dbReference type="Pfam" id="PF07070">
    <property type="entry name" value="Spo0M"/>
    <property type="match status" value="1"/>
</dbReference>
<dbReference type="Proteomes" id="UP000013968">
    <property type="component" value="Chromosome"/>
</dbReference>
<dbReference type="EMBL" id="CP003410">
    <property type="protein sequence ID" value="AGM04008.1"/>
    <property type="molecule type" value="Genomic_DNA"/>
</dbReference>
<dbReference type="HOGENOM" id="CLU_057336_0_0_11"/>
<dbReference type="PATRIC" id="fig|1156913.3.peg.1452"/>
<accession>R4SZZ1</accession>
<keyword evidence="2" id="KW-1185">Reference proteome</keyword>
<sequence>MFKRMLSAFGVGGPSVDTVLDSPHAVPGEVITGQVRIQGGSSDAQIEEILLSLVTRVEVEHGDHERAGTAEFLRVSAGRKVRVTAGQLTTVPFQLALPWETPISAVGGRELPGMVVGVRTELVIAGAPDKGDLDPVLVGPLESQDRVLEAFGELGFSFRSADVEAGRLHGVRQELGFFQEIEFFPPSRYAGRVSQVELTFVASPDDLVVVLEADRRGGMFRSGGDSFGRFHVSHEEALRTDWAAAIDGWLAKVAESGGGHAMFGGHQEHYGHDYDHHGHHGRRGPGMGGVVAGAAAGVVGGMILGEVMEDVFDGGDEGFEE</sequence>
<organism evidence="1 2">
    <name type="scientific">Amycolatopsis keratiniphila</name>
    <dbReference type="NCBI Taxonomy" id="129921"/>
    <lineage>
        <taxon>Bacteria</taxon>
        <taxon>Bacillati</taxon>
        <taxon>Actinomycetota</taxon>
        <taxon>Actinomycetes</taxon>
        <taxon>Pseudonocardiales</taxon>
        <taxon>Pseudonocardiaceae</taxon>
        <taxon>Amycolatopsis</taxon>
        <taxon>Amycolatopsis japonica group</taxon>
    </lineage>
</organism>
<dbReference type="AlphaFoldDB" id="R4SZZ1"/>
<evidence type="ECO:0000313" key="1">
    <source>
        <dbReference type="EMBL" id="AGM04008.1"/>
    </source>
</evidence>
<accession>A0A1H2IN16</accession>
<dbReference type="InterPro" id="IPR009776">
    <property type="entry name" value="Spore_0_M"/>
</dbReference>
<gene>
    <name evidence="1" type="ORF">AORI_1420</name>
</gene>
<protein>
    <submittedName>
        <fullName evidence="1">Sporulation-control protein</fullName>
    </submittedName>
</protein>
<name>R4SZZ1_9PSEU</name>
<evidence type="ECO:0000313" key="2">
    <source>
        <dbReference type="Proteomes" id="UP000013968"/>
    </source>
</evidence>